<feature type="domain" description="Glycosyltransferase 2-like" evidence="3">
    <location>
        <begin position="677"/>
        <end position="854"/>
    </location>
</feature>
<dbReference type="Gene3D" id="3.40.50.2000">
    <property type="entry name" value="Glycogen Phosphorylase B"/>
    <property type="match status" value="1"/>
</dbReference>
<protein>
    <submittedName>
        <fullName evidence="5">FkbM family methyltransferase</fullName>
    </submittedName>
</protein>
<comment type="caution">
    <text evidence="5">The sequence shown here is derived from an EMBL/GenBank/DDBJ whole genome shotgun (WGS) entry which is preliminary data.</text>
</comment>
<dbReference type="Pfam" id="PF13692">
    <property type="entry name" value="Glyco_trans_1_4"/>
    <property type="match status" value="1"/>
</dbReference>
<dbReference type="InterPro" id="IPR001173">
    <property type="entry name" value="Glyco_trans_2-like"/>
</dbReference>
<reference evidence="5 6" key="1">
    <citation type="submission" date="2023-07" db="EMBL/GenBank/DDBJ databases">
        <title>Sorghum-associated microbial communities from plants grown in Nebraska, USA.</title>
        <authorList>
            <person name="Schachtman D."/>
        </authorList>
    </citation>
    <scope>NUCLEOTIDE SEQUENCE [LARGE SCALE GENOMIC DNA]</scope>
    <source>
        <strain evidence="5 6">DS1607</strain>
    </source>
</reference>
<dbReference type="InterPro" id="IPR029063">
    <property type="entry name" value="SAM-dependent_MTases_sf"/>
</dbReference>
<evidence type="ECO:0000259" key="4">
    <source>
        <dbReference type="Pfam" id="PF05050"/>
    </source>
</evidence>
<accession>A0ABT9SB46</accession>
<dbReference type="InterPro" id="IPR029044">
    <property type="entry name" value="Nucleotide-diphossugar_trans"/>
</dbReference>
<dbReference type="PANTHER" id="PTHR46656:SF3">
    <property type="entry name" value="PUTATIVE-RELATED"/>
    <property type="match status" value="1"/>
</dbReference>
<sequence length="1606" mass="180502">MKFISYSQNFEDVMLWRALGRHVQNGFFIDVGAWSPDIDSVTRAFSERGWSGINIEPNPHFHSQLMKRRKAEINLCVAVGDRTGTTTINIIEETGLSTVDDTIAKAHQASGWTALTAEVPITTLDAIWKQHVPESQSVHFLKIDVEGFEKAVIAGNDWNSNRPWVVVVEATQPLSQIESHQDWEPLLLAAGYLHCYSDGLNRYYVAHEHSELSEFFRFPPNVFDDFISAETVLQTTRADAGAHAQQELANVQVELARFRAESEDARIKQANAEKQERDVRRRAGIEAAALRASLLAHEVQLKEANQQTALAIQARLAIENATWWRATGPLRSLATKTPMSMQRQIRRAMKAAWWTLTPWKMPQRLRFIRNRSSSAHSNAPVSHKILQSRSETESPGLPVSGQYESWIATTESRSAVVAVNEPASMVSFLIFGVDSHSNFLKTMESIRAQSIGKWEAIVCQVEAVPELRVNIERSILDDFRFSISKLIFGAKSECLREALQNAGGEYIAILDSGDLLAPHALNEIYSSFKKSSNVDILYSDEDEQTSANARALPYFKPGWSPDTLYAFNYFGRLTLLRRSIVLDADLPSLAGDAALEWELNLRISDRAQSIQRLPKVLCHRKVGGVRERPAPQTPAAADSERVIERYWKSHGFEAIATTQQNGTQRVDWPFDKAPLVSIVIPTKDKVDLLRMCLNGVLHGTDYVNKEVVIVDTGSTEDATRAYYEELSGEASVKIVNFEKKFNYSAACNYGASYARGEIFLFLNNDIEIISSDWLDEMVRFAVRPGVGVVGTKLVYPSRELQHAGVGVGIHLCALMYRSAAEREWGIFGSTEYPRNWLAIMGACQMVRRDAFEQVGGFDDSYLVAMSDVALCLRIWRAGYRVAYAPNACLVHHEGATRGNSNPPEDIQRIADDIRDLGIDEDHYLHPEMDGTFAIPTLRTTGSRDVREELAMQIAAYGSFRGAAESLDLTDDGDCLDAAGLPRTSVVWLPQEHHKIVDKWSAARWCIDLLRRRADLRVRFPKAISDGASGAFPKWLCAEGPRLFGLPCRAVDAIRELFLEDIGAAARQLFLFRADVRAVTPHGLTPPGSRELFRWFMQHGREQSSLRLEEIWWLFWSARENPSRELVNAYLFTPTWQKNYPDALTIFGRGAFTAWFSAMYRVSGEWVDPSRLPITLTPAQQIRQAYQSREYWQSCNPAALHSEQGARSLLGWLRTDGGMQGPDIRAWCEALDESTTIAGLMAPGVNVIGHFCYPSGLRVSAEALVDGLQRVGIETSLRDVRTDQRDDPHHASFNGPEIFDTTIIHTQPEPFFSEAYTRSDVSERQPRTYRIAYWYWEFDSIPDFWLAHAATIDEVWTATEFIAKGLRERLSIPVKTLFPGVKLGQYKPRKREYFGLKNGQFTFLFTFHMMSIMERKNPLGLIRAFKSVFSPADDVRLVLKTSFGERHPAQLAELREAAHGSNITIIDKVFSPDEVLSLMDAADAYVSLHRSEGLGLTMAEAMLMGKPVIATNFSGNVDFMDSDNSLLVPYKLVKLGKPIPPYEASLEWAEPSVEEAARLMRQVFENQAWAREIGARAKISAEANLSLEAAGRRVAARLKEIGTLRRP</sequence>
<dbReference type="SUPFAM" id="SSF53335">
    <property type="entry name" value="S-adenosyl-L-methionine-dependent methyltransferases"/>
    <property type="match status" value="1"/>
</dbReference>
<keyword evidence="5" id="KW-0489">Methyltransferase</keyword>
<feature type="region of interest" description="Disordered" evidence="2">
    <location>
        <begin position="375"/>
        <end position="397"/>
    </location>
</feature>
<dbReference type="NCBIfam" id="TIGR01444">
    <property type="entry name" value="fkbM_fam"/>
    <property type="match status" value="1"/>
</dbReference>
<proteinExistence type="predicted"/>
<feature type="coiled-coil region" evidence="1">
    <location>
        <begin position="241"/>
        <end position="307"/>
    </location>
</feature>
<evidence type="ECO:0000313" key="6">
    <source>
        <dbReference type="Proteomes" id="UP001226867"/>
    </source>
</evidence>
<keyword evidence="1" id="KW-0175">Coiled coil</keyword>
<name>A0ABT9SB46_9BURK</name>
<evidence type="ECO:0000256" key="1">
    <source>
        <dbReference type="SAM" id="Coils"/>
    </source>
</evidence>
<dbReference type="PANTHER" id="PTHR46656">
    <property type="entry name" value="PUTATIVE-RELATED"/>
    <property type="match status" value="1"/>
</dbReference>
<dbReference type="EMBL" id="JAUSRO010000013">
    <property type="protein sequence ID" value="MDP9901568.1"/>
    <property type="molecule type" value="Genomic_DNA"/>
</dbReference>
<dbReference type="CDD" id="cd03801">
    <property type="entry name" value="GT4_PimA-like"/>
    <property type="match status" value="1"/>
</dbReference>
<organism evidence="5 6">
    <name type="scientific">Variovorax ginsengisoli</name>
    <dbReference type="NCBI Taxonomy" id="363844"/>
    <lineage>
        <taxon>Bacteria</taxon>
        <taxon>Pseudomonadati</taxon>
        <taxon>Pseudomonadota</taxon>
        <taxon>Betaproteobacteria</taxon>
        <taxon>Burkholderiales</taxon>
        <taxon>Comamonadaceae</taxon>
        <taxon>Variovorax</taxon>
    </lineage>
</organism>
<dbReference type="CDD" id="cd04186">
    <property type="entry name" value="GT_2_like_c"/>
    <property type="match status" value="1"/>
</dbReference>
<dbReference type="SUPFAM" id="SSF53756">
    <property type="entry name" value="UDP-Glycosyltransferase/glycogen phosphorylase"/>
    <property type="match status" value="1"/>
</dbReference>
<dbReference type="Proteomes" id="UP001226867">
    <property type="component" value="Unassembled WGS sequence"/>
</dbReference>
<feature type="domain" description="Methyltransferase FkbM" evidence="4">
    <location>
        <begin position="30"/>
        <end position="192"/>
    </location>
</feature>
<dbReference type="InterPro" id="IPR006342">
    <property type="entry name" value="FkbM_mtfrase"/>
</dbReference>
<dbReference type="GO" id="GO:0008168">
    <property type="term" value="F:methyltransferase activity"/>
    <property type="evidence" value="ECO:0007669"/>
    <property type="project" value="UniProtKB-KW"/>
</dbReference>
<keyword evidence="5" id="KW-0808">Transferase</keyword>
<dbReference type="Gene3D" id="3.40.50.150">
    <property type="entry name" value="Vaccinia Virus protein VP39"/>
    <property type="match status" value="1"/>
</dbReference>
<dbReference type="Pfam" id="PF00535">
    <property type="entry name" value="Glycos_transf_2"/>
    <property type="match status" value="1"/>
</dbReference>
<evidence type="ECO:0000313" key="5">
    <source>
        <dbReference type="EMBL" id="MDP9901568.1"/>
    </source>
</evidence>
<dbReference type="Pfam" id="PF05050">
    <property type="entry name" value="Methyltransf_21"/>
    <property type="match status" value="1"/>
</dbReference>
<evidence type="ECO:0000259" key="3">
    <source>
        <dbReference type="Pfam" id="PF00535"/>
    </source>
</evidence>
<keyword evidence="6" id="KW-1185">Reference proteome</keyword>
<evidence type="ECO:0000256" key="2">
    <source>
        <dbReference type="SAM" id="MobiDB-lite"/>
    </source>
</evidence>
<dbReference type="GO" id="GO:0032259">
    <property type="term" value="P:methylation"/>
    <property type="evidence" value="ECO:0007669"/>
    <property type="project" value="UniProtKB-KW"/>
</dbReference>
<dbReference type="Gene3D" id="3.90.550.10">
    <property type="entry name" value="Spore Coat Polysaccharide Biosynthesis Protein SpsA, Chain A"/>
    <property type="match status" value="2"/>
</dbReference>
<dbReference type="RefSeq" id="WP_307691342.1">
    <property type="nucleotide sequence ID" value="NZ_JAUSRO010000013.1"/>
</dbReference>
<dbReference type="SUPFAM" id="SSF53448">
    <property type="entry name" value="Nucleotide-diphospho-sugar transferases"/>
    <property type="match status" value="2"/>
</dbReference>
<gene>
    <name evidence="5" type="ORF">J2W36_003837</name>
</gene>
<feature type="compositionally biased region" description="Polar residues" evidence="2">
    <location>
        <begin position="375"/>
        <end position="389"/>
    </location>
</feature>